<comment type="caution">
    <text evidence="20">The sequence shown here is derived from an EMBL/GenBank/DDBJ whole genome shotgun (WGS) entry which is preliminary data.</text>
</comment>
<name>A0ABX5KJI8_9BURK</name>
<keyword evidence="11 14" id="KW-0472">Membrane</keyword>
<evidence type="ECO:0000256" key="13">
    <source>
        <dbReference type="ARBA" id="ARBA00023237"/>
    </source>
</evidence>
<evidence type="ECO:0000256" key="8">
    <source>
        <dbReference type="ARBA" id="ARBA00023004"/>
    </source>
</evidence>
<evidence type="ECO:0000256" key="6">
    <source>
        <dbReference type="ARBA" id="ARBA00022692"/>
    </source>
</evidence>
<keyword evidence="6 14" id="KW-0812">Transmembrane</keyword>
<evidence type="ECO:0000256" key="12">
    <source>
        <dbReference type="ARBA" id="ARBA00023170"/>
    </source>
</evidence>
<dbReference type="Pfam" id="PF07715">
    <property type="entry name" value="Plug"/>
    <property type="match status" value="1"/>
</dbReference>
<dbReference type="PANTHER" id="PTHR32552:SF68">
    <property type="entry name" value="FERRICHROME OUTER MEMBRANE TRANSPORTER_PHAGE RECEPTOR"/>
    <property type="match status" value="1"/>
</dbReference>
<evidence type="ECO:0000256" key="11">
    <source>
        <dbReference type="ARBA" id="ARBA00023136"/>
    </source>
</evidence>
<dbReference type="InterPro" id="IPR000531">
    <property type="entry name" value="Beta-barrel_TonB"/>
</dbReference>
<accession>A0ABX5KJI8</accession>
<comment type="similarity">
    <text evidence="2 14 15">Belongs to the TonB-dependent receptor family.</text>
</comment>
<feature type="compositionally biased region" description="Low complexity" evidence="16">
    <location>
        <begin position="34"/>
        <end position="77"/>
    </location>
</feature>
<evidence type="ECO:0000259" key="18">
    <source>
        <dbReference type="Pfam" id="PF00593"/>
    </source>
</evidence>
<keyword evidence="4 14" id="KW-1134">Transmembrane beta strand</keyword>
<evidence type="ECO:0000259" key="19">
    <source>
        <dbReference type="Pfam" id="PF07715"/>
    </source>
</evidence>
<dbReference type="InterPro" id="IPR010105">
    <property type="entry name" value="TonB_sidphr_rcpt"/>
</dbReference>
<evidence type="ECO:0000256" key="4">
    <source>
        <dbReference type="ARBA" id="ARBA00022452"/>
    </source>
</evidence>
<dbReference type="CDD" id="cd01347">
    <property type="entry name" value="ligand_gated_channel"/>
    <property type="match status" value="1"/>
</dbReference>
<evidence type="ECO:0000256" key="7">
    <source>
        <dbReference type="ARBA" id="ARBA00022729"/>
    </source>
</evidence>
<keyword evidence="12 20" id="KW-0675">Receptor</keyword>
<dbReference type="NCBIfam" id="TIGR01783">
    <property type="entry name" value="TonB-siderophor"/>
    <property type="match status" value="1"/>
</dbReference>
<proteinExistence type="inferred from homology"/>
<dbReference type="SUPFAM" id="SSF56935">
    <property type="entry name" value="Porins"/>
    <property type="match status" value="1"/>
</dbReference>
<dbReference type="Proteomes" id="UP000245712">
    <property type="component" value="Unassembled WGS sequence"/>
</dbReference>
<feature type="region of interest" description="Disordered" evidence="16">
    <location>
        <begin position="33"/>
        <end position="89"/>
    </location>
</feature>
<sequence length="746" mass="80812">MKGRKKNKRAGRRGISARLAMLGMPLALSGMAHAQQAASGDGTAAQSQQSAQSAQPATGGTVTTGAGTGGTLPAVTVSSNRESPTGPTVGIVAKRSITATKTDTPIVRVPQSVSVVTREQMDQQGATTVDQALRYTPGVYSQDSTDFRFDQLRGRGFDYAEYLDGLILQPSAYYANPRIDPYFLERIEVLRGPASVLYGAGSPAGIVNMVSKMPTEEPVHELMLQFGNHNRYEAAFDLGGKVDEAGTVLYRVTGLARDADSQVDGVKDQRIAIAPSVTIRPTKDTSLTLYAQYQRDPAGGLFDSLPVSGVATYNPNGKISPGTYVGNPDDDFLRRTQYAVGYKFEQKINNVFTFRSNARYMHDDIDYHQTFFSNWASGSTSVLNMNAFLDREHLSQFAMDNQVEAKFSTGAVKQTVLFGVDYQRLLNGVNSGTGAVGTLNPFVPDYSSLKAITTTSKRVDTATDQVGVYVQDQIEYGRWLVTLGARNDWTSTNIQTQTATTSTLQHQTPHAFTWRGGVSYLFDTGIAPYFSYAKSFQPTVGTNFAGDALVPTTGEEYEVGIKYQPKSYNALYTLSFYNLTQQNVTTPDLLHPGSAVQTGEVRSRGIELEGHVQLTNELAILGSYTYLNQVVTQSNTPSQLGKRPTIAPRNMASLWADYTLHGGPLRGLGFGGGVRYIGMSAGDTANTFDVGSVVLLDAAVHYDIGNWKLSLNGTNLTNRKYVAYCSGGACYYGSTIGVLGTARYQW</sequence>
<dbReference type="Gene3D" id="2.40.170.20">
    <property type="entry name" value="TonB-dependent receptor, beta-barrel domain"/>
    <property type="match status" value="1"/>
</dbReference>
<gene>
    <name evidence="20" type="ORF">C7402_110206</name>
</gene>
<evidence type="ECO:0000256" key="1">
    <source>
        <dbReference type="ARBA" id="ARBA00004571"/>
    </source>
</evidence>
<dbReference type="Pfam" id="PF00593">
    <property type="entry name" value="TonB_dep_Rec_b-barrel"/>
    <property type="match status" value="1"/>
</dbReference>
<keyword evidence="3 14" id="KW-0813">Transport</keyword>
<dbReference type="InterPro" id="IPR036942">
    <property type="entry name" value="Beta-barrel_TonB_sf"/>
</dbReference>
<feature type="domain" description="TonB-dependent receptor plug" evidence="19">
    <location>
        <begin position="108"/>
        <end position="206"/>
    </location>
</feature>
<keyword evidence="7 17" id="KW-0732">Signal</keyword>
<evidence type="ECO:0000256" key="16">
    <source>
        <dbReference type="SAM" id="MobiDB-lite"/>
    </source>
</evidence>
<evidence type="ECO:0000256" key="14">
    <source>
        <dbReference type="PROSITE-ProRule" id="PRU01360"/>
    </source>
</evidence>
<keyword evidence="8" id="KW-0408">Iron</keyword>
<comment type="subcellular location">
    <subcellularLocation>
        <location evidence="1 14">Cell outer membrane</location>
        <topology evidence="1 14">Multi-pass membrane protein</topology>
    </subcellularLocation>
</comment>
<dbReference type="PROSITE" id="PS52016">
    <property type="entry name" value="TONB_DEPENDENT_REC_3"/>
    <property type="match status" value="1"/>
</dbReference>
<dbReference type="Gene3D" id="2.170.130.10">
    <property type="entry name" value="TonB-dependent receptor, plug domain"/>
    <property type="match status" value="1"/>
</dbReference>
<keyword evidence="13 14" id="KW-0998">Cell outer membrane</keyword>
<evidence type="ECO:0000256" key="10">
    <source>
        <dbReference type="ARBA" id="ARBA00023077"/>
    </source>
</evidence>
<protein>
    <submittedName>
        <fullName evidence="20">Iron complex outermembrane receptor protein</fullName>
    </submittedName>
</protein>
<feature type="chain" id="PRO_5045107930" evidence="17">
    <location>
        <begin position="35"/>
        <end position="746"/>
    </location>
</feature>
<keyword evidence="21" id="KW-1185">Reference proteome</keyword>
<dbReference type="RefSeq" id="WP_224043038.1">
    <property type="nucleotide sequence ID" value="NZ_QEOB01000010.1"/>
</dbReference>
<dbReference type="InterPro" id="IPR037066">
    <property type="entry name" value="Plug_dom_sf"/>
</dbReference>
<dbReference type="InterPro" id="IPR012910">
    <property type="entry name" value="Plug_dom"/>
</dbReference>
<evidence type="ECO:0000313" key="20">
    <source>
        <dbReference type="EMBL" id="PVX81802.1"/>
    </source>
</evidence>
<organism evidence="20 21">
    <name type="scientific">Paraburkholderia unamae</name>
    <dbReference type="NCBI Taxonomy" id="219649"/>
    <lineage>
        <taxon>Bacteria</taxon>
        <taxon>Pseudomonadati</taxon>
        <taxon>Pseudomonadota</taxon>
        <taxon>Betaproteobacteria</taxon>
        <taxon>Burkholderiales</taxon>
        <taxon>Burkholderiaceae</taxon>
        <taxon>Paraburkholderia</taxon>
    </lineage>
</organism>
<keyword evidence="9" id="KW-0406">Ion transport</keyword>
<keyword evidence="5" id="KW-0410">Iron transport</keyword>
<evidence type="ECO:0000256" key="5">
    <source>
        <dbReference type="ARBA" id="ARBA00022496"/>
    </source>
</evidence>
<dbReference type="InterPro" id="IPR039426">
    <property type="entry name" value="TonB-dep_rcpt-like"/>
</dbReference>
<evidence type="ECO:0000256" key="17">
    <source>
        <dbReference type="SAM" id="SignalP"/>
    </source>
</evidence>
<keyword evidence="10 15" id="KW-0798">TonB box</keyword>
<evidence type="ECO:0000256" key="9">
    <source>
        <dbReference type="ARBA" id="ARBA00023065"/>
    </source>
</evidence>
<dbReference type="EMBL" id="QEOB01000010">
    <property type="protein sequence ID" value="PVX81802.1"/>
    <property type="molecule type" value="Genomic_DNA"/>
</dbReference>
<dbReference type="PANTHER" id="PTHR32552">
    <property type="entry name" value="FERRICHROME IRON RECEPTOR-RELATED"/>
    <property type="match status" value="1"/>
</dbReference>
<evidence type="ECO:0000256" key="2">
    <source>
        <dbReference type="ARBA" id="ARBA00009810"/>
    </source>
</evidence>
<feature type="domain" description="TonB-dependent receptor-like beta-barrel" evidence="18">
    <location>
        <begin position="281"/>
        <end position="716"/>
    </location>
</feature>
<evidence type="ECO:0000313" key="21">
    <source>
        <dbReference type="Proteomes" id="UP000245712"/>
    </source>
</evidence>
<reference evidence="20 21" key="1">
    <citation type="submission" date="2018-05" db="EMBL/GenBank/DDBJ databases">
        <title>Genomic Encyclopedia of Type Strains, Phase IV (KMG-V): Genome sequencing to study the core and pangenomes of soil and plant-associated prokaryotes.</title>
        <authorList>
            <person name="Whitman W."/>
        </authorList>
    </citation>
    <scope>NUCLEOTIDE SEQUENCE [LARGE SCALE GENOMIC DNA]</scope>
    <source>
        <strain evidence="20 21">SCZa-39</strain>
    </source>
</reference>
<evidence type="ECO:0000256" key="3">
    <source>
        <dbReference type="ARBA" id="ARBA00022448"/>
    </source>
</evidence>
<evidence type="ECO:0000256" key="15">
    <source>
        <dbReference type="RuleBase" id="RU003357"/>
    </source>
</evidence>
<feature type="signal peptide" evidence="17">
    <location>
        <begin position="1"/>
        <end position="34"/>
    </location>
</feature>